<reference evidence="2 3" key="1">
    <citation type="submission" date="2014-11" db="EMBL/GenBank/DDBJ databases">
        <authorList>
            <person name="Wibberg Daniel"/>
        </authorList>
    </citation>
    <scope>NUCLEOTIDE SEQUENCE [LARGE SCALE GENOMIC DNA]</scope>
    <source>
        <strain evidence="2">Rhizoctonia solani AG1-IB 7/3/14</strain>
    </source>
</reference>
<accession>A0A0B7FS74</accession>
<feature type="region of interest" description="Disordered" evidence="1">
    <location>
        <begin position="1"/>
        <end position="34"/>
    </location>
</feature>
<organism evidence="2 3">
    <name type="scientific">Thanatephorus cucumeris (strain AG1-IB / isolate 7/3/14)</name>
    <name type="common">Lettuce bottom rot fungus</name>
    <name type="synonym">Rhizoctonia solani</name>
    <dbReference type="NCBI Taxonomy" id="1108050"/>
    <lineage>
        <taxon>Eukaryota</taxon>
        <taxon>Fungi</taxon>
        <taxon>Dikarya</taxon>
        <taxon>Basidiomycota</taxon>
        <taxon>Agaricomycotina</taxon>
        <taxon>Agaricomycetes</taxon>
        <taxon>Cantharellales</taxon>
        <taxon>Ceratobasidiaceae</taxon>
        <taxon>Rhizoctonia</taxon>
        <taxon>Rhizoctonia solani AG-1</taxon>
    </lineage>
</organism>
<keyword evidence="3" id="KW-1185">Reference proteome</keyword>
<evidence type="ECO:0000313" key="3">
    <source>
        <dbReference type="Proteomes" id="UP000059188"/>
    </source>
</evidence>
<evidence type="ECO:0000256" key="1">
    <source>
        <dbReference type="SAM" id="MobiDB-lite"/>
    </source>
</evidence>
<sequence length="151" mass="16456">MNITTSLVANEPISSGRSSDRSDQHSGLSSTSTTYRSPLHPRILRIIHHSRPSCLSILSPVSTLDLLPTRLARDEGQNGTSENDRHDGFLIRAYNMWSGNSLGPKQDGNMQSSKTTPESIVLGLKPAERSLVRLSSIRSILICLHAALLLA</sequence>
<proteinExistence type="predicted"/>
<feature type="compositionally biased region" description="Polar residues" evidence="1">
    <location>
        <begin position="1"/>
        <end position="17"/>
    </location>
</feature>
<feature type="compositionally biased region" description="Polar residues" evidence="1">
    <location>
        <begin position="25"/>
        <end position="34"/>
    </location>
</feature>
<dbReference type="AlphaFoldDB" id="A0A0B7FS74"/>
<protein>
    <submittedName>
        <fullName evidence="2">Uncharacterized protein</fullName>
    </submittedName>
</protein>
<name>A0A0B7FS74_THACB</name>
<evidence type="ECO:0000313" key="2">
    <source>
        <dbReference type="EMBL" id="CEL60530.1"/>
    </source>
</evidence>
<gene>
    <name evidence="2" type="ORF">RSOLAG1IB_09712</name>
</gene>
<dbReference type="EMBL" id="LN679148">
    <property type="protein sequence ID" value="CEL60530.1"/>
    <property type="molecule type" value="Genomic_DNA"/>
</dbReference>
<dbReference type="Proteomes" id="UP000059188">
    <property type="component" value="Unassembled WGS sequence"/>
</dbReference>